<dbReference type="InterPro" id="IPR052336">
    <property type="entry name" value="MlaD_Phospholipid_Transporter"/>
</dbReference>
<keyword evidence="6" id="KW-1185">Reference proteome</keyword>
<dbReference type="PANTHER" id="PTHR33371:SF19">
    <property type="entry name" value="MCE-FAMILY PROTEIN MCE4A"/>
    <property type="match status" value="1"/>
</dbReference>
<sequence length="464" mass="47240">MIIDPSGRGPGALRLGIIGVTMVGALAAGIYLLGLRYTGAFADTVAVTAEMTSTGDGMPPHADVKFRGMIVGSVADVDIAAEGQRQLVRLRLKPSVAQQIPATVTARVVPANLFGVTALELVDNGPARDGLRTGTTIRQDTSAATAQLQATLTTLRTVLDAIQPQRLARVLGTLAEALDAGARVPGSTIERLDTWTTQVRAIPGIGDMLGNLGAAATAVNRSAPELIEALGDSVTAARTLTERRAKLVTLLTDAGSAVAATNGLFARNPDAGKELVSGLDDVFGAVATDPDAIGASVANLNQALSAYATIFTWGPHQQMRWAIDVTFTPFRPYTAADCPHYGQLAGPRCGVTPNSPAPQEFPPQLLPGRIGAAAPGTDAPAGPALPWFPGLPPIPGPTAPAGPAVEGPPAPTSGPAAPASYTGTAAITALLGRAPNPAQLLLLRPVLADGAVTVRTSPPSNGGR</sequence>
<name>A0ABU1XPV6_9NOCA</name>
<keyword evidence="2" id="KW-0812">Transmembrane</keyword>
<evidence type="ECO:0000259" key="4">
    <source>
        <dbReference type="Pfam" id="PF11887"/>
    </source>
</evidence>
<dbReference type="InterPro" id="IPR003399">
    <property type="entry name" value="Mce/MlaD"/>
</dbReference>
<feature type="compositionally biased region" description="Pro residues" evidence="1">
    <location>
        <begin position="389"/>
        <end position="412"/>
    </location>
</feature>
<proteinExistence type="predicted"/>
<reference evidence="5 6" key="1">
    <citation type="submission" date="2023-07" db="EMBL/GenBank/DDBJ databases">
        <title>Sorghum-associated microbial communities from plants grown in Nebraska, USA.</title>
        <authorList>
            <person name="Schachtman D."/>
        </authorList>
    </citation>
    <scope>NUCLEOTIDE SEQUENCE [LARGE SCALE GENOMIC DNA]</scope>
    <source>
        <strain evidence="5 6">4272</strain>
    </source>
</reference>
<dbReference type="RefSeq" id="WP_310407321.1">
    <property type="nucleotide sequence ID" value="NZ_JAVDWW010000012.1"/>
</dbReference>
<evidence type="ECO:0000256" key="1">
    <source>
        <dbReference type="SAM" id="MobiDB-lite"/>
    </source>
</evidence>
<feature type="compositionally biased region" description="Low complexity" evidence="1">
    <location>
        <begin position="371"/>
        <end position="388"/>
    </location>
</feature>
<accession>A0ABU1XPV6</accession>
<feature type="domain" description="Mammalian cell entry C-terminal" evidence="4">
    <location>
        <begin position="130"/>
        <end position="347"/>
    </location>
</feature>
<evidence type="ECO:0000256" key="2">
    <source>
        <dbReference type="SAM" id="Phobius"/>
    </source>
</evidence>
<feature type="region of interest" description="Disordered" evidence="1">
    <location>
        <begin position="350"/>
        <end position="418"/>
    </location>
</feature>
<dbReference type="InterPro" id="IPR024516">
    <property type="entry name" value="Mce_C"/>
</dbReference>
<gene>
    <name evidence="5" type="ORF">J2W56_006145</name>
</gene>
<keyword evidence="2" id="KW-1133">Transmembrane helix</keyword>
<dbReference type="Proteomes" id="UP001251217">
    <property type="component" value="Unassembled WGS sequence"/>
</dbReference>
<feature type="domain" description="Mce/MlaD" evidence="3">
    <location>
        <begin position="44"/>
        <end position="122"/>
    </location>
</feature>
<feature type="transmembrane region" description="Helical" evidence="2">
    <location>
        <begin position="12"/>
        <end position="34"/>
    </location>
</feature>
<evidence type="ECO:0000313" key="5">
    <source>
        <dbReference type="EMBL" id="MDR7172384.1"/>
    </source>
</evidence>
<dbReference type="PANTHER" id="PTHR33371">
    <property type="entry name" value="INTERMEMBRANE PHOSPHOLIPID TRANSPORT SYSTEM BINDING PROTEIN MLAD-RELATED"/>
    <property type="match status" value="1"/>
</dbReference>
<evidence type="ECO:0000313" key="6">
    <source>
        <dbReference type="Proteomes" id="UP001251217"/>
    </source>
</evidence>
<feature type="compositionally biased region" description="Pro residues" evidence="1">
    <location>
        <begin position="355"/>
        <end position="365"/>
    </location>
</feature>
<organism evidence="5 6">
    <name type="scientific">Nocardia kruczakiae</name>
    <dbReference type="NCBI Taxonomy" id="261477"/>
    <lineage>
        <taxon>Bacteria</taxon>
        <taxon>Bacillati</taxon>
        <taxon>Actinomycetota</taxon>
        <taxon>Actinomycetes</taxon>
        <taxon>Mycobacteriales</taxon>
        <taxon>Nocardiaceae</taxon>
        <taxon>Nocardia</taxon>
    </lineage>
</organism>
<evidence type="ECO:0000259" key="3">
    <source>
        <dbReference type="Pfam" id="PF02470"/>
    </source>
</evidence>
<dbReference type="EMBL" id="JAVDWW010000012">
    <property type="protein sequence ID" value="MDR7172384.1"/>
    <property type="molecule type" value="Genomic_DNA"/>
</dbReference>
<protein>
    <submittedName>
        <fullName evidence="5">Virulence factor Mce-like protein</fullName>
    </submittedName>
</protein>
<dbReference type="Pfam" id="PF02470">
    <property type="entry name" value="MlaD"/>
    <property type="match status" value="1"/>
</dbReference>
<dbReference type="Pfam" id="PF11887">
    <property type="entry name" value="Mce4_CUP1"/>
    <property type="match status" value="1"/>
</dbReference>
<keyword evidence="2" id="KW-0472">Membrane</keyword>
<comment type="caution">
    <text evidence="5">The sequence shown here is derived from an EMBL/GenBank/DDBJ whole genome shotgun (WGS) entry which is preliminary data.</text>
</comment>